<name>A0ABW5YCY0_9SPHI</name>
<organism evidence="2 3">
    <name type="scientific">Mucilaginibacter ximonensis</name>
    <dbReference type="NCBI Taxonomy" id="538021"/>
    <lineage>
        <taxon>Bacteria</taxon>
        <taxon>Pseudomonadati</taxon>
        <taxon>Bacteroidota</taxon>
        <taxon>Sphingobacteriia</taxon>
        <taxon>Sphingobacteriales</taxon>
        <taxon>Sphingobacteriaceae</taxon>
        <taxon>Mucilaginibacter</taxon>
    </lineage>
</organism>
<evidence type="ECO:0000256" key="1">
    <source>
        <dbReference type="SAM" id="SignalP"/>
    </source>
</evidence>
<evidence type="ECO:0000313" key="2">
    <source>
        <dbReference type="EMBL" id="MFD2873188.1"/>
    </source>
</evidence>
<feature type="chain" id="PRO_5046441053" evidence="1">
    <location>
        <begin position="19"/>
        <end position="166"/>
    </location>
</feature>
<evidence type="ECO:0000313" key="3">
    <source>
        <dbReference type="Proteomes" id="UP001597557"/>
    </source>
</evidence>
<proteinExistence type="predicted"/>
<keyword evidence="3" id="KW-1185">Reference proteome</keyword>
<dbReference type="Proteomes" id="UP001597557">
    <property type="component" value="Unassembled WGS sequence"/>
</dbReference>
<dbReference type="RefSeq" id="WP_377185670.1">
    <property type="nucleotide sequence ID" value="NZ_JBHUPD010000002.1"/>
</dbReference>
<accession>A0ABW5YCY0</accession>
<feature type="signal peptide" evidence="1">
    <location>
        <begin position="1"/>
        <end position="18"/>
    </location>
</feature>
<dbReference type="PROSITE" id="PS51257">
    <property type="entry name" value="PROKAR_LIPOPROTEIN"/>
    <property type="match status" value="1"/>
</dbReference>
<comment type="caution">
    <text evidence="2">The sequence shown here is derived from an EMBL/GenBank/DDBJ whole genome shotgun (WGS) entry which is preliminary data.</text>
</comment>
<sequence length="166" mass="19136">MQKHFAFLIFIFYLLAAACSPNPNLQGRGESYLQGEWKQDSVPKQKQLLSYSLYRFKITCDSVYMELSEYSKVNAGMDSCMLSGHWQEYIRGTYSQRNDTLHIRGNFCNADYSLKPQKGCFRSGPYEEFFKVSKKTDSVVQFLSTSNVIPINLHLIKRTSCTPKPL</sequence>
<keyword evidence="1" id="KW-0732">Signal</keyword>
<dbReference type="EMBL" id="JBHUPD010000002">
    <property type="protein sequence ID" value="MFD2873188.1"/>
    <property type="molecule type" value="Genomic_DNA"/>
</dbReference>
<protein>
    <submittedName>
        <fullName evidence="2">Fumarate hydratase</fullName>
    </submittedName>
</protein>
<gene>
    <name evidence="2" type="ORF">ACFS5N_11955</name>
</gene>
<reference evidence="3" key="1">
    <citation type="journal article" date="2019" name="Int. J. Syst. Evol. Microbiol.">
        <title>The Global Catalogue of Microorganisms (GCM) 10K type strain sequencing project: providing services to taxonomists for standard genome sequencing and annotation.</title>
        <authorList>
            <consortium name="The Broad Institute Genomics Platform"/>
            <consortium name="The Broad Institute Genome Sequencing Center for Infectious Disease"/>
            <person name="Wu L."/>
            <person name="Ma J."/>
        </authorList>
    </citation>
    <scope>NUCLEOTIDE SEQUENCE [LARGE SCALE GENOMIC DNA]</scope>
    <source>
        <strain evidence="3">KCTC 22437</strain>
    </source>
</reference>